<evidence type="ECO:0000256" key="1">
    <source>
        <dbReference type="ARBA" id="ARBA00004147"/>
    </source>
</evidence>
<protein>
    <submittedName>
        <fullName evidence="7">Nonstructural protein</fullName>
    </submittedName>
</protein>
<evidence type="ECO:0000313" key="7">
    <source>
        <dbReference type="EMBL" id="QTE03866.1"/>
    </source>
</evidence>
<evidence type="ECO:0000256" key="4">
    <source>
        <dbReference type="ARBA" id="ARBA00022741"/>
    </source>
</evidence>
<dbReference type="SUPFAM" id="SSF52540">
    <property type="entry name" value="P-loop containing nucleoside triphosphate hydrolases"/>
    <property type="match status" value="1"/>
</dbReference>
<dbReference type="InterPro" id="IPR027417">
    <property type="entry name" value="P-loop_NTPase"/>
</dbReference>
<evidence type="ECO:0000256" key="5">
    <source>
        <dbReference type="ARBA" id="ARBA00022840"/>
    </source>
</evidence>
<keyword evidence="2" id="KW-1048">Host nucleus</keyword>
<dbReference type="GO" id="GO:0006260">
    <property type="term" value="P:DNA replication"/>
    <property type="evidence" value="ECO:0007669"/>
    <property type="project" value="UniProtKB-KW"/>
</dbReference>
<dbReference type="GO" id="GO:0019079">
    <property type="term" value="P:viral genome replication"/>
    <property type="evidence" value="ECO:0007669"/>
    <property type="project" value="InterPro"/>
</dbReference>
<evidence type="ECO:0000256" key="2">
    <source>
        <dbReference type="ARBA" id="ARBA00022562"/>
    </source>
</evidence>
<proteinExistence type="predicted"/>
<dbReference type="InterPro" id="IPR001257">
    <property type="entry name" value="Parvovirus_NS1_helicase"/>
</dbReference>
<reference evidence="7" key="2">
    <citation type="journal article" date="2022" name="Gigascience">
        <title>Parvovirus dark matter in the cloaca of wild birds.</title>
        <authorList>
            <person name="Dai Z."/>
            <person name="Wang H."/>
            <person name="Wu H."/>
            <person name="Zhang Q."/>
            <person name="Ji L."/>
            <person name="Wang X."/>
            <person name="Shen Q."/>
            <person name="Yang S."/>
            <person name="Ma X."/>
            <person name="Shan T."/>
            <person name="Zhang W."/>
        </authorList>
    </citation>
    <scope>NUCLEOTIDE SEQUENCE</scope>
    <source>
        <strain evidence="7">Ybb44par03</strain>
    </source>
</reference>
<dbReference type="Pfam" id="PF01057">
    <property type="entry name" value="Parvo_NS1"/>
    <property type="match status" value="1"/>
</dbReference>
<accession>A0A8A4XDU7</accession>
<comment type="subcellular location">
    <subcellularLocation>
        <location evidence="1">Host nucleus</location>
    </subcellularLocation>
</comment>
<evidence type="ECO:0000259" key="6">
    <source>
        <dbReference type="Pfam" id="PF01057"/>
    </source>
</evidence>
<keyword evidence="5" id="KW-0067">ATP-binding</keyword>
<keyword evidence="4" id="KW-0547">Nucleotide-binding</keyword>
<sequence length="735" mass="83767">MAGTSRQVGAFKSKNWGKIMNINKGESRGGRSKYAIGRMPGVDWGFVHAGFSLRGLEDKSEESWENLVSLFLAGWQAQHRSDLFEEIVLHEYKEQSDEQANHIHIVYKHYKNCTRTQFIRNFCEQHGVRFWFTRIGKLEAFVFYLHQHPRRSIHKKGRDPSAGFRGGVSDLREWEGTSGCQNAVQPRGGAEVCESVCSDDESMFGEGEQAPASGGIRATGEVPKTVKQRKSEELWDQLFEKLQQWRVTDDVTFSNRVYRSGEKSLINWYMHASTQKDWQLHWQTAVAKYCAWVKAQPWEVLLEKLPDDPKDIDPSIKILSIEESLYNLKYILKKQLGSMKAVEDFLFNCYLIMNRESGKRNTLYLKGPASAFKTYVCDSLAKSMHLSFKFQDFGKFASTFVLQDVIYRNILCLEEPNVDPSKIDMLKMILGGEPCDVNQKYKYSGKLERTPVVVTTNQDMWCYAPQAMGPIRERIYEYNFSPIPDFKVNGALHPKIYHGLIQLYGFRERANPSVPRKTLTLWEFDRRFQPPQSLGAEEQSDISELPQETSGLVFGYQGDTQPGGSLLDENYLGPRIINEPGTRRFLPDYYGDGGAEVPNGGAQAEAPYGMDDTEIDQLLLAAGDLVDGWDDGFGLTQDEPGNLEAGREEVTTEASETEAYMCEREEICRENRKKWFNGRDGLRAFDGVTYWADPGACDGELETAFQTYLGWCVAHDVEFPYERPADWNVCIANVL</sequence>
<organism evidence="7">
    <name type="scientific">Emberiza chrysophrys parvoviridae sp</name>
    <dbReference type="NCBI Taxonomy" id="2794476"/>
    <lineage>
        <taxon>Viruses</taxon>
        <taxon>Monodnaviria</taxon>
        <taxon>Shotokuvirae</taxon>
        <taxon>Cossaviricota</taxon>
        <taxon>Quintoviricetes</taxon>
        <taxon>Piccovirales</taxon>
        <taxon>Parvoviridae</taxon>
    </lineage>
</organism>
<dbReference type="EMBL" id="MW046456">
    <property type="protein sequence ID" value="QTE03866.1"/>
    <property type="molecule type" value="Genomic_DNA"/>
</dbReference>
<keyword evidence="3" id="KW-0235">DNA replication</keyword>
<reference evidence="7" key="1">
    <citation type="submission" date="2020-09" db="EMBL/GenBank/DDBJ databases">
        <authorList>
            <person name="Dai Z."/>
            <person name="Yang S."/>
            <person name="Zhang W."/>
        </authorList>
    </citation>
    <scope>NUCLEOTIDE SEQUENCE</scope>
    <source>
        <strain evidence="7">Ybb44par03</strain>
    </source>
</reference>
<evidence type="ECO:0000256" key="3">
    <source>
        <dbReference type="ARBA" id="ARBA00022705"/>
    </source>
</evidence>
<dbReference type="GO" id="GO:0042025">
    <property type="term" value="C:host cell nucleus"/>
    <property type="evidence" value="ECO:0007669"/>
    <property type="project" value="UniProtKB-SubCell"/>
</dbReference>
<name>A0A8A4XDU7_9VIRU</name>
<dbReference type="GO" id="GO:0005524">
    <property type="term" value="F:ATP binding"/>
    <property type="evidence" value="ECO:0007669"/>
    <property type="project" value="UniProtKB-KW"/>
</dbReference>
<dbReference type="Gene3D" id="3.40.50.300">
    <property type="entry name" value="P-loop containing nucleotide triphosphate hydrolases"/>
    <property type="match status" value="1"/>
</dbReference>
<feature type="domain" description="Parvovirus non-structural protein 1 helicase" evidence="6">
    <location>
        <begin position="350"/>
        <end position="460"/>
    </location>
</feature>